<name>A0A3G5A7Q1_9VIRU</name>
<accession>A0A3G5A7Q1</accession>
<evidence type="ECO:0000313" key="1">
    <source>
        <dbReference type="EMBL" id="AYV81479.1"/>
    </source>
</evidence>
<sequence>MLRSLGVVGKFRMVGRTFSSKAVGDKPNFLGSAAEKKLITIAPFLRNIISGADNTTVRLKSRSMHEDELSVEVQFSKPLYPTSIDSSGEIDIASFIRTNIPQEERVSFDIMAFFDKNSKDRYGTIKGHLRFNLINKNLAYLMKEAEEAS</sequence>
<proteinExistence type="predicted"/>
<gene>
    <name evidence="1" type="ORF">Harvfovirus36_10</name>
</gene>
<protein>
    <submittedName>
        <fullName evidence="1">Uncharacterized protein</fullName>
    </submittedName>
</protein>
<organism evidence="1">
    <name type="scientific">Harvfovirus sp</name>
    <dbReference type="NCBI Taxonomy" id="2487768"/>
    <lineage>
        <taxon>Viruses</taxon>
        <taxon>Varidnaviria</taxon>
        <taxon>Bamfordvirae</taxon>
        <taxon>Nucleocytoviricota</taxon>
        <taxon>Megaviricetes</taxon>
        <taxon>Imitervirales</taxon>
        <taxon>Mimiviridae</taxon>
        <taxon>Klosneuvirinae</taxon>
    </lineage>
</organism>
<reference evidence="1" key="1">
    <citation type="submission" date="2018-10" db="EMBL/GenBank/DDBJ databases">
        <title>Hidden diversity of soil giant viruses.</title>
        <authorList>
            <person name="Schulz F."/>
            <person name="Alteio L."/>
            <person name="Goudeau D."/>
            <person name="Ryan E.M."/>
            <person name="Malmstrom R.R."/>
            <person name="Blanchard J."/>
            <person name="Woyke T."/>
        </authorList>
    </citation>
    <scope>NUCLEOTIDE SEQUENCE</scope>
    <source>
        <strain evidence="1">HAV1</strain>
    </source>
</reference>
<dbReference type="EMBL" id="MK072278">
    <property type="protein sequence ID" value="AYV81479.1"/>
    <property type="molecule type" value="Genomic_DNA"/>
</dbReference>